<gene>
    <name evidence="4" type="ORF">NT02SARS_0139</name>
</gene>
<reference evidence="4 5" key="1">
    <citation type="journal article" date="2012" name="ISME J.">
        <title>Genomic insights to SAR86, an abundant and uncultivated marine bacterial lineage.</title>
        <authorList>
            <person name="Dupont C.L."/>
            <person name="Rusch D.B."/>
            <person name="Yooseph S."/>
            <person name="Lombardo M.J."/>
            <person name="Richter R.A."/>
            <person name="Valas R."/>
            <person name="Novotny M."/>
            <person name="Yee-Greenbaum J."/>
            <person name="Selengut J.D."/>
            <person name="Haft D.H."/>
            <person name="Halpern A.L."/>
            <person name="Lasken R.S."/>
            <person name="Nealson K."/>
            <person name="Friedman R."/>
            <person name="Venter J.C."/>
        </authorList>
    </citation>
    <scope>NUCLEOTIDE SEQUENCE [LARGE SCALE GENOMIC DNA]</scope>
</reference>
<proteinExistence type="predicted"/>
<comment type="pathway">
    <text evidence="1">Cofactor biosynthesis; thiamine diphosphate biosynthesis.</text>
</comment>
<dbReference type="GO" id="GO:0005737">
    <property type="term" value="C:cytoplasm"/>
    <property type="evidence" value="ECO:0007669"/>
    <property type="project" value="TreeGrafter"/>
</dbReference>
<dbReference type="Proteomes" id="UP000010116">
    <property type="component" value="Unassembled WGS sequence"/>
</dbReference>
<dbReference type="GO" id="GO:0009228">
    <property type="term" value="P:thiamine biosynthetic process"/>
    <property type="evidence" value="ECO:0007669"/>
    <property type="project" value="UniProtKB-KW"/>
</dbReference>
<name>J5KNR5_9GAMM</name>
<keyword evidence="2" id="KW-0784">Thiamine biosynthesis</keyword>
<dbReference type="AlphaFoldDB" id="J5KNR5"/>
<evidence type="ECO:0000256" key="1">
    <source>
        <dbReference type="ARBA" id="ARBA00004948"/>
    </source>
</evidence>
<dbReference type="EMBL" id="JH611165">
    <property type="protein sequence ID" value="EJP73486.1"/>
    <property type="molecule type" value="Genomic_DNA"/>
</dbReference>
<accession>J5KNR5</accession>
<feature type="domain" description="Thiamine phosphate synthase/TenI" evidence="3">
    <location>
        <begin position="10"/>
        <end position="184"/>
    </location>
</feature>
<protein>
    <submittedName>
        <fullName evidence="4">Thiamine monophosphate synthase/teni family</fullName>
    </submittedName>
</protein>
<evidence type="ECO:0000313" key="4">
    <source>
        <dbReference type="EMBL" id="EJP73486.1"/>
    </source>
</evidence>
<dbReference type="PANTHER" id="PTHR20857:SF15">
    <property type="entry name" value="THIAMINE-PHOSPHATE SYNTHASE"/>
    <property type="match status" value="1"/>
</dbReference>
<dbReference type="Gene3D" id="3.20.20.70">
    <property type="entry name" value="Aldolase class I"/>
    <property type="match status" value="1"/>
</dbReference>
<dbReference type="HOGENOM" id="CLU_1446704_0_0_6"/>
<dbReference type="PANTHER" id="PTHR20857">
    <property type="entry name" value="THIAMINE-PHOSPHATE PYROPHOSPHORYLASE"/>
    <property type="match status" value="1"/>
</dbReference>
<dbReference type="InterPro" id="IPR022998">
    <property type="entry name" value="ThiamineP_synth_TenI"/>
</dbReference>
<dbReference type="InterPro" id="IPR013785">
    <property type="entry name" value="Aldolase_TIM"/>
</dbReference>
<dbReference type="GO" id="GO:0004789">
    <property type="term" value="F:thiamine-phosphate diphosphorylase activity"/>
    <property type="evidence" value="ECO:0007669"/>
    <property type="project" value="TreeGrafter"/>
</dbReference>
<dbReference type="Pfam" id="PF02581">
    <property type="entry name" value="TMP-TENI"/>
    <property type="match status" value="1"/>
</dbReference>
<dbReference type="InterPro" id="IPR036206">
    <property type="entry name" value="ThiamineP_synth_sf"/>
</dbReference>
<dbReference type="CDD" id="cd00564">
    <property type="entry name" value="TMP_TenI"/>
    <property type="match status" value="1"/>
</dbReference>
<evidence type="ECO:0000259" key="3">
    <source>
        <dbReference type="Pfam" id="PF02581"/>
    </source>
</evidence>
<sequence length="187" mass="21124">MKENIPAIAITPNLDNSLESISDYIIKLSKYPIKTLVVRNKFLSPEEFISLFKNIHAEIKNLMSIDLYANCSEDTFGEIKDLADGIHLTSDRLMSLNKKKYNKTYGASCHNIEEILTANKLLFDYCFLGPVKKNIYKKKFIGWNKFNEMSLLSDIRVYALGGLTLNDLPDALDNNADGIASISTFTN</sequence>
<evidence type="ECO:0000256" key="2">
    <source>
        <dbReference type="ARBA" id="ARBA00022977"/>
    </source>
</evidence>
<evidence type="ECO:0000313" key="5">
    <source>
        <dbReference type="Proteomes" id="UP000010116"/>
    </source>
</evidence>
<dbReference type="SUPFAM" id="SSF51391">
    <property type="entry name" value="Thiamin phosphate synthase"/>
    <property type="match status" value="1"/>
</dbReference>
<organism evidence="4 5">
    <name type="scientific">SAR86 cluster bacterium SAR86B</name>
    <dbReference type="NCBI Taxonomy" id="1123867"/>
    <lineage>
        <taxon>Bacteria</taxon>
        <taxon>Pseudomonadati</taxon>
        <taxon>Pseudomonadota</taxon>
        <taxon>Gammaproteobacteria</taxon>
        <taxon>SAR86 cluster</taxon>
    </lineage>
</organism>